<dbReference type="PANTHER" id="PTHR30055">
    <property type="entry name" value="HTH-TYPE TRANSCRIPTIONAL REGULATOR RUTR"/>
    <property type="match status" value="1"/>
</dbReference>
<dbReference type="InterPro" id="IPR050109">
    <property type="entry name" value="HTH-type_TetR-like_transc_reg"/>
</dbReference>
<dbReference type="OrthoDB" id="3691941at2"/>
<proteinExistence type="predicted"/>
<dbReference type="Proteomes" id="UP000295344">
    <property type="component" value="Unassembled WGS sequence"/>
</dbReference>
<feature type="domain" description="HTH tetR-type" evidence="3">
    <location>
        <begin position="11"/>
        <end position="71"/>
    </location>
</feature>
<dbReference type="SUPFAM" id="SSF46689">
    <property type="entry name" value="Homeodomain-like"/>
    <property type="match status" value="1"/>
</dbReference>
<dbReference type="PROSITE" id="PS50977">
    <property type="entry name" value="HTH_TETR_2"/>
    <property type="match status" value="1"/>
</dbReference>
<dbReference type="Gene3D" id="1.10.357.10">
    <property type="entry name" value="Tetracycline Repressor, domain 2"/>
    <property type="match status" value="1"/>
</dbReference>
<reference evidence="4 5" key="1">
    <citation type="submission" date="2019-03" db="EMBL/GenBank/DDBJ databases">
        <title>Genomic Encyclopedia of Archaeal and Bacterial Type Strains, Phase II (KMG-II): from individual species to whole genera.</title>
        <authorList>
            <person name="Goeker M."/>
        </authorList>
    </citation>
    <scope>NUCLEOTIDE SEQUENCE [LARGE SCALE GENOMIC DNA]</scope>
    <source>
        <strain evidence="4 5">DSM 24782</strain>
    </source>
</reference>
<dbReference type="InterPro" id="IPR001647">
    <property type="entry name" value="HTH_TetR"/>
</dbReference>
<evidence type="ECO:0000259" key="3">
    <source>
        <dbReference type="PROSITE" id="PS50977"/>
    </source>
</evidence>
<evidence type="ECO:0000256" key="1">
    <source>
        <dbReference type="ARBA" id="ARBA00023125"/>
    </source>
</evidence>
<keyword evidence="5" id="KW-1185">Reference proteome</keyword>
<dbReference type="GO" id="GO:0000976">
    <property type="term" value="F:transcription cis-regulatory region binding"/>
    <property type="evidence" value="ECO:0007669"/>
    <property type="project" value="TreeGrafter"/>
</dbReference>
<feature type="DNA-binding region" description="H-T-H motif" evidence="2">
    <location>
        <begin position="34"/>
        <end position="53"/>
    </location>
</feature>
<dbReference type="Pfam" id="PF00440">
    <property type="entry name" value="TetR_N"/>
    <property type="match status" value="1"/>
</dbReference>
<dbReference type="RefSeq" id="WP_133765047.1">
    <property type="nucleotide sequence ID" value="NZ_BAAARP010000001.1"/>
</dbReference>
<keyword evidence="1 2" id="KW-0238">DNA-binding</keyword>
<evidence type="ECO:0000256" key="2">
    <source>
        <dbReference type="PROSITE-ProRule" id="PRU00335"/>
    </source>
</evidence>
<dbReference type="InterPro" id="IPR009057">
    <property type="entry name" value="Homeodomain-like_sf"/>
</dbReference>
<sequence>MPSSTILSTAELRRPVVAAAAVRRFAVGGYHGTTVADVANEAKISPAYVFKLFPGKDALFVAALESCFDQVLEALRAGADRADDNGPEAVLDAMGGAYADLIADRSLLLLQVHAQSAAGEPVIAEALRDGLARVVTFASERSGASGEQVQRFIAFGQLCHLIAITGLDETPEPWARLLAQGIRHP</sequence>
<name>A0A4R7FRH6_9MICO</name>
<gene>
    <name evidence="4" type="ORF">CLV52_0875</name>
</gene>
<dbReference type="EMBL" id="SOAM01000001">
    <property type="protein sequence ID" value="TDS80318.1"/>
    <property type="molecule type" value="Genomic_DNA"/>
</dbReference>
<accession>A0A4R7FRH6</accession>
<dbReference type="GO" id="GO:0003700">
    <property type="term" value="F:DNA-binding transcription factor activity"/>
    <property type="evidence" value="ECO:0007669"/>
    <property type="project" value="TreeGrafter"/>
</dbReference>
<organism evidence="4 5">
    <name type="scientific">Amnibacterium kyonggiense</name>
    <dbReference type="NCBI Taxonomy" id="595671"/>
    <lineage>
        <taxon>Bacteria</taxon>
        <taxon>Bacillati</taxon>
        <taxon>Actinomycetota</taxon>
        <taxon>Actinomycetes</taxon>
        <taxon>Micrococcales</taxon>
        <taxon>Microbacteriaceae</taxon>
        <taxon>Amnibacterium</taxon>
    </lineage>
</organism>
<dbReference type="AlphaFoldDB" id="A0A4R7FRH6"/>
<evidence type="ECO:0000313" key="5">
    <source>
        <dbReference type="Proteomes" id="UP000295344"/>
    </source>
</evidence>
<dbReference type="PANTHER" id="PTHR30055:SF146">
    <property type="entry name" value="HTH-TYPE TRANSCRIPTIONAL DUAL REGULATOR CECR"/>
    <property type="match status" value="1"/>
</dbReference>
<protein>
    <submittedName>
        <fullName evidence="4">TetR family transcriptional regulator</fullName>
    </submittedName>
</protein>
<evidence type="ECO:0000313" key="4">
    <source>
        <dbReference type="EMBL" id="TDS80318.1"/>
    </source>
</evidence>
<comment type="caution">
    <text evidence="4">The sequence shown here is derived from an EMBL/GenBank/DDBJ whole genome shotgun (WGS) entry which is preliminary data.</text>
</comment>